<keyword evidence="9" id="KW-1185">Reference proteome</keyword>
<proteinExistence type="predicted"/>
<keyword evidence="5" id="KW-0119">Carbohydrate metabolism</keyword>
<keyword evidence="6" id="KW-0170">Cobalt</keyword>
<evidence type="ECO:0000313" key="9">
    <source>
        <dbReference type="Proteomes" id="UP001370758"/>
    </source>
</evidence>
<reference evidence="8 9" key="1">
    <citation type="submission" date="2023-08" db="EMBL/GenBank/DDBJ databases">
        <authorList>
            <person name="Palmer J.M."/>
        </authorList>
    </citation>
    <scope>NUCLEOTIDE SEQUENCE [LARGE SCALE GENOMIC DNA]</scope>
    <source>
        <strain evidence="8 9">TWF481</strain>
    </source>
</reference>
<keyword evidence="4" id="KW-0378">Hydrolase</keyword>
<evidence type="ECO:0000256" key="6">
    <source>
        <dbReference type="ARBA" id="ARBA00023285"/>
    </source>
</evidence>
<evidence type="ECO:0000256" key="2">
    <source>
        <dbReference type="ARBA" id="ARBA00022723"/>
    </source>
</evidence>
<dbReference type="SUPFAM" id="SSF88713">
    <property type="entry name" value="Glycoside hydrolase/deacetylase"/>
    <property type="match status" value="1"/>
</dbReference>
<evidence type="ECO:0000256" key="4">
    <source>
        <dbReference type="ARBA" id="ARBA00022801"/>
    </source>
</evidence>
<name>A0AAV9WP90_9PEZI</name>
<organism evidence="8 9">
    <name type="scientific">Arthrobotrys musiformis</name>
    <dbReference type="NCBI Taxonomy" id="47236"/>
    <lineage>
        <taxon>Eukaryota</taxon>
        <taxon>Fungi</taxon>
        <taxon>Dikarya</taxon>
        <taxon>Ascomycota</taxon>
        <taxon>Pezizomycotina</taxon>
        <taxon>Orbiliomycetes</taxon>
        <taxon>Orbiliales</taxon>
        <taxon>Orbiliaceae</taxon>
        <taxon>Arthrobotrys</taxon>
    </lineage>
</organism>
<dbReference type="GO" id="GO:0016810">
    <property type="term" value="F:hydrolase activity, acting on carbon-nitrogen (but not peptide) bonds"/>
    <property type="evidence" value="ECO:0007669"/>
    <property type="project" value="InterPro"/>
</dbReference>
<dbReference type="GO" id="GO:0046872">
    <property type="term" value="F:metal ion binding"/>
    <property type="evidence" value="ECO:0007669"/>
    <property type="project" value="UniProtKB-KW"/>
</dbReference>
<evidence type="ECO:0000259" key="7">
    <source>
        <dbReference type="PROSITE" id="PS51677"/>
    </source>
</evidence>
<evidence type="ECO:0000256" key="1">
    <source>
        <dbReference type="ARBA" id="ARBA00001941"/>
    </source>
</evidence>
<dbReference type="InterPro" id="IPR011330">
    <property type="entry name" value="Glyco_hydro/deAcase_b/a-brl"/>
</dbReference>
<evidence type="ECO:0000313" key="8">
    <source>
        <dbReference type="EMBL" id="KAK6511719.1"/>
    </source>
</evidence>
<evidence type="ECO:0000256" key="3">
    <source>
        <dbReference type="ARBA" id="ARBA00022729"/>
    </source>
</evidence>
<dbReference type="EMBL" id="JAVHJL010000001">
    <property type="protein sequence ID" value="KAK6511719.1"/>
    <property type="molecule type" value="Genomic_DNA"/>
</dbReference>
<protein>
    <recommendedName>
        <fullName evidence="7">NodB homology domain-containing protein</fullName>
    </recommendedName>
</protein>
<dbReference type="InterPro" id="IPR002509">
    <property type="entry name" value="NODB_dom"/>
</dbReference>
<dbReference type="Gene3D" id="3.20.20.370">
    <property type="entry name" value="Glycoside hydrolase/deacetylase"/>
    <property type="match status" value="1"/>
</dbReference>
<dbReference type="PANTHER" id="PTHR46471:SF4">
    <property type="entry name" value="CHITIN DEACETYLASE"/>
    <property type="match status" value="1"/>
</dbReference>
<evidence type="ECO:0000256" key="5">
    <source>
        <dbReference type="ARBA" id="ARBA00023277"/>
    </source>
</evidence>
<keyword evidence="2" id="KW-0479">Metal-binding</keyword>
<comment type="cofactor">
    <cofactor evidence="1">
        <name>Co(2+)</name>
        <dbReference type="ChEBI" id="CHEBI:48828"/>
    </cofactor>
</comment>
<dbReference type="Pfam" id="PF01522">
    <property type="entry name" value="Polysacc_deac_1"/>
    <property type="match status" value="1"/>
</dbReference>
<comment type="caution">
    <text evidence="8">The sequence shown here is derived from an EMBL/GenBank/DDBJ whole genome shotgun (WGS) entry which is preliminary data.</text>
</comment>
<dbReference type="PROSITE" id="PS51677">
    <property type="entry name" value="NODB"/>
    <property type="match status" value="1"/>
</dbReference>
<gene>
    <name evidence="8" type="ORF">TWF481_000625</name>
</gene>
<sequence>MYQEKYPLPHPLVWGRLMVKILESLLLTALAVPGLGSTARILLKATMLAVAATVGVVTQKIIVLLECTGLESLDYSTLIGLKRYKLGRLPYGEPIYGCQTRGQIALTFDDGPYYYTARLLDILKAAKVNATFFITGGNLGKGHIDDPALPWKSLIRRIWTHADLSTLPESRRREEIHRLEYAFSKILGKIPTYMRPPYSNCDDSCLATMGDLGYHVIYFDLDTEDYLHRLPNQIKDSIKIATDAI</sequence>
<feature type="domain" description="NodB homology" evidence="7">
    <location>
        <begin position="102"/>
        <end position="245"/>
    </location>
</feature>
<accession>A0AAV9WP90</accession>
<dbReference type="AlphaFoldDB" id="A0AAV9WP90"/>
<dbReference type="PANTHER" id="PTHR46471">
    <property type="entry name" value="CHITIN DEACETYLASE"/>
    <property type="match status" value="1"/>
</dbReference>
<dbReference type="GO" id="GO:0005975">
    <property type="term" value="P:carbohydrate metabolic process"/>
    <property type="evidence" value="ECO:0007669"/>
    <property type="project" value="InterPro"/>
</dbReference>
<dbReference type="Proteomes" id="UP001370758">
    <property type="component" value="Unassembled WGS sequence"/>
</dbReference>
<keyword evidence="3" id="KW-0732">Signal</keyword>